<dbReference type="EMBL" id="BMEQ01000003">
    <property type="protein sequence ID" value="GGG48621.1"/>
    <property type="molecule type" value="Genomic_DNA"/>
</dbReference>
<dbReference type="InterPro" id="IPR051321">
    <property type="entry name" value="PHA/PHB_synthase"/>
</dbReference>
<evidence type="ECO:0000313" key="6">
    <source>
        <dbReference type="EMBL" id="GGG48621.1"/>
    </source>
</evidence>
<organism evidence="6 7">
    <name type="scientific">Kocuria dechangensis</name>
    <dbReference type="NCBI Taxonomy" id="1176249"/>
    <lineage>
        <taxon>Bacteria</taxon>
        <taxon>Bacillati</taxon>
        <taxon>Actinomycetota</taxon>
        <taxon>Actinomycetes</taxon>
        <taxon>Micrococcales</taxon>
        <taxon>Micrococcaceae</taxon>
        <taxon>Kocuria</taxon>
    </lineage>
</organism>
<gene>
    <name evidence="6" type="primary">phaC1</name>
    <name evidence="6" type="ORF">GCM10011374_08780</name>
</gene>
<dbReference type="InterPro" id="IPR000073">
    <property type="entry name" value="AB_hydrolase_1"/>
</dbReference>
<keyword evidence="7" id="KW-1185">Reference proteome</keyword>
<evidence type="ECO:0000259" key="5">
    <source>
        <dbReference type="Pfam" id="PF07167"/>
    </source>
</evidence>
<evidence type="ECO:0000256" key="1">
    <source>
        <dbReference type="ARBA" id="ARBA00022679"/>
    </source>
</evidence>
<protein>
    <submittedName>
        <fullName evidence="6">Class II poly(R)-hydroxyalkanoic acid synthase</fullName>
    </submittedName>
</protein>
<dbReference type="GO" id="GO:0042619">
    <property type="term" value="P:poly-hydroxybutyrate biosynthetic process"/>
    <property type="evidence" value="ECO:0007669"/>
    <property type="project" value="InterPro"/>
</dbReference>
<dbReference type="AlphaFoldDB" id="A0A917LPC5"/>
<evidence type="ECO:0000313" key="7">
    <source>
        <dbReference type="Proteomes" id="UP000638848"/>
    </source>
</evidence>
<keyword evidence="2" id="KW-0012">Acyltransferase</keyword>
<feature type="domain" description="AB hydrolase-1" evidence="4">
    <location>
        <begin position="275"/>
        <end position="481"/>
    </location>
</feature>
<dbReference type="PANTHER" id="PTHR36837:SF5">
    <property type="entry name" value="POLY-3-HYDROXYBUTYRATE SYNTHASE"/>
    <property type="match status" value="1"/>
</dbReference>
<evidence type="ECO:0000259" key="4">
    <source>
        <dbReference type="Pfam" id="PF00561"/>
    </source>
</evidence>
<dbReference type="PANTHER" id="PTHR36837">
    <property type="entry name" value="POLY(3-HYDROXYALKANOATE) POLYMERASE SUBUNIT PHAC"/>
    <property type="match status" value="1"/>
</dbReference>
<keyword evidence="1" id="KW-0808">Transferase</keyword>
<sequence length="559" mass="61498">MSTETELPDEEQALEAAADAALGGELLSTLDPLLLMESLARTLTPAGLFRVSASLAQQIPLIALGLQPAELPAKDLRFADATFGENQFYRRIAAVYSVWEKEMMALVEEGDVDWRTRERARMAMSAITTALAPTNTLPGNPEALRLAVSTGGMSLVSGLMNFVRDLTTNRGYPAQVDKSAFEVGRNLAVTPGWVVHRTEMFELIHYTPTEAQVGSVPMLLLPPPVNKYYFWDLAPGRSMIEYAVGRGVDMWTIVWRDPREDNGDWGVESYLTACREAVDVVLEVTGSDDLHMFGDCSGGMLLTMLLAHQAAIGERRIRTGTMGVTVADFGEPGGIGATASDRGLEKVRERAEKKEVISADDIAKTFAWMRPNDLVWRYLVDEWLLGKKPPVFDIMYWNSDGQGMPAQFAYDMTRMSLDNSLIRPGGMTVLGTPLDLGAVDVDTYHVAGLTDHISPWKGCYAGARAIGGDATFVLTPTGHVQSIIYPMGKRRAAFWSGPKVDVEAEAWHAAAQRTDDSWWEHWVDWVLERSDGTREAPAEPGNSKYQPIVPAPGRYVHGE</sequence>
<reference evidence="6" key="1">
    <citation type="journal article" date="2014" name="Int. J. Syst. Evol. Microbiol.">
        <title>Complete genome sequence of Corynebacterium casei LMG S-19264T (=DSM 44701T), isolated from a smear-ripened cheese.</title>
        <authorList>
            <consortium name="US DOE Joint Genome Institute (JGI-PGF)"/>
            <person name="Walter F."/>
            <person name="Albersmeier A."/>
            <person name="Kalinowski J."/>
            <person name="Ruckert C."/>
        </authorList>
    </citation>
    <scope>NUCLEOTIDE SEQUENCE</scope>
    <source>
        <strain evidence="6">CGMCC 1.12187</strain>
    </source>
</reference>
<reference evidence="6" key="2">
    <citation type="submission" date="2020-09" db="EMBL/GenBank/DDBJ databases">
        <authorList>
            <person name="Sun Q."/>
            <person name="Zhou Y."/>
        </authorList>
    </citation>
    <scope>NUCLEOTIDE SEQUENCE</scope>
    <source>
        <strain evidence="6">CGMCC 1.12187</strain>
    </source>
</reference>
<dbReference type="InterPro" id="IPR029058">
    <property type="entry name" value="AB_hydrolase_fold"/>
</dbReference>
<evidence type="ECO:0000256" key="2">
    <source>
        <dbReference type="ARBA" id="ARBA00023315"/>
    </source>
</evidence>
<dbReference type="Gene3D" id="3.40.50.1820">
    <property type="entry name" value="alpha/beta hydrolase"/>
    <property type="match status" value="1"/>
</dbReference>
<dbReference type="InterPro" id="IPR010941">
    <property type="entry name" value="PhaC_N"/>
</dbReference>
<feature type="region of interest" description="Disordered" evidence="3">
    <location>
        <begin position="533"/>
        <end position="559"/>
    </location>
</feature>
<name>A0A917LPC5_9MICC</name>
<feature type="domain" description="Poly-beta-hydroxybutyrate polymerase N-terminal" evidence="5">
    <location>
        <begin position="74"/>
        <end position="243"/>
    </location>
</feature>
<accession>A0A917LPC5</accession>
<dbReference type="GO" id="GO:0016746">
    <property type="term" value="F:acyltransferase activity"/>
    <property type="evidence" value="ECO:0007669"/>
    <property type="project" value="UniProtKB-KW"/>
</dbReference>
<dbReference type="RefSeq" id="WP_188534633.1">
    <property type="nucleotide sequence ID" value="NZ_BMEQ01000003.1"/>
</dbReference>
<dbReference type="Proteomes" id="UP000638848">
    <property type="component" value="Unassembled WGS sequence"/>
</dbReference>
<comment type="caution">
    <text evidence="6">The sequence shown here is derived from an EMBL/GenBank/DDBJ whole genome shotgun (WGS) entry which is preliminary data.</text>
</comment>
<evidence type="ECO:0000256" key="3">
    <source>
        <dbReference type="SAM" id="MobiDB-lite"/>
    </source>
</evidence>
<proteinExistence type="predicted"/>
<dbReference type="SUPFAM" id="SSF53474">
    <property type="entry name" value="alpha/beta-Hydrolases"/>
    <property type="match status" value="1"/>
</dbReference>
<dbReference type="Pfam" id="PF07167">
    <property type="entry name" value="PhaC_N"/>
    <property type="match status" value="1"/>
</dbReference>
<dbReference type="Pfam" id="PF00561">
    <property type="entry name" value="Abhydrolase_1"/>
    <property type="match status" value="1"/>
</dbReference>